<organism evidence="2 3">
    <name type="scientific">Phytophthora aleatoria</name>
    <dbReference type="NCBI Taxonomy" id="2496075"/>
    <lineage>
        <taxon>Eukaryota</taxon>
        <taxon>Sar</taxon>
        <taxon>Stramenopiles</taxon>
        <taxon>Oomycota</taxon>
        <taxon>Peronosporomycetes</taxon>
        <taxon>Peronosporales</taxon>
        <taxon>Peronosporaceae</taxon>
        <taxon>Phytophthora</taxon>
    </lineage>
</organism>
<feature type="coiled-coil region" evidence="1">
    <location>
        <begin position="17"/>
        <end position="55"/>
    </location>
</feature>
<accession>A0A8J5LUH3</accession>
<name>A0A8J5LUH3_9STRA</name>
<dbReference type="Proteomes" id="UP000709295">
    <property type="component" value="Unassembled WGS sequence"/>
</dbReference>
<protein>
    <recommendedName>
        <fullName evidence="4">BZIP domain-containing protein</fullName>
    </recommendedName>
</protein>
<dbReference type="AlphaFoldDB" id="A0A8J5LUH3"/>
<sequence length="170" mass="19588">MSRKEGFAALLTSCDYNRRYRERKRIYEEALKNSKQQLEGEIIQLRRQRDRLRIQVSRNQTVWAVATEYFRIFRCGIITQDDIHPTDLAFLHASIAPNVLNDATSGGAEKNYEALPSRFFHHQFHHFSSSDAGCFPASVPSRRRKSMCPNRSAITRPAPCFAKFGPLRLG</sequence>
<proteinExistence type="predicted"/>
<evidence type="ECO:0000256" key="1">
    <source>
        <dbReference type="SAM" id="Coils"/>
    </source>
</evidence>
<evidence type="ECO:0008006" key="4">
    <source>
        <dbReference type="Google" id="ProtNLM"/>
    </source>
</evidence>
<gene>
    <name evidence="2" type="ORF">JG688_00018645</name>
</gene>
<reference evidence="2" key="1">
    <citation type="submission" date="2021-01" db="EMBL/GenBank/DDBJ databases">
        <title>Phytophthora aleatoria, a newly-described species from Pinus radiata is distinct from Phytophthora cactorum isolates based on comparative genomics.</title>
        <authorList>
            <person name="Mcdougal R."/>
            <person name="Panda P."/>
            <person name="Williams N."/>
            <person name="Studholme D.J."/>
        </authorList>
    </citation>
    <scope>NUCLEOTIDE SEQUENCE</scope>
    <source>
        <strain evidence="2">NZFS 4037</strain>
    </source>
</reference>
<dbReference type="EMBL" id="JAENGY010003636">
    <property type="protein sequence ID" value="KAG6941484.1"/>
    <property type="molecule type" value="Genomic_DNA"/>
</dbReference>
<evidence type="ECO:0000313" key="3">
    <source>
        <dbReference type="Proteomes" id="UP000709295"/>
    </source>
</evidence>
<evidence type="ECO:0000313" key="2">
    <source>
        <dbReference type="EMBL" id="KAG6941484.1"/>
    </source>
</evidence>
<comment type="caution">
    <text evidence="2">The sequence shown here is derived from an EMBL/GenBank/DDBJ whole genome shotgun (WGS) entry which is preliminary data.</text>
</comment>
<keyword evidence="3" id="KW-1185">Reference proteome</keyword>
<keyword evidence="1" id="KW-0175">Coiled coil</keyword>